<keyword evidence="4" id="KW-1185">Reference proteome</keyword>
<feature type="domain" description="AVL9/DENND6" evidence="2">
    <location>
        <begin position="1"/>
        <end position="313"/>
    </location>
</feature>
<gene>
    <name evidence="3" type="ORF">PSYICH_LOCUS15399</name>
</gene>
<sequence>MLLEKRVIFYKSPVHPLCSTILTLISLFPEMIESGLNNSACIRLSRPMSPMPEYSDEDSSPVKINNVINIPCLIGTNISLKEEVNTNLQMEIAKESKIVQEQDNGDNQETNSVKENGNSVENGLRNDNQSEVGLELTESLSQVKVCLGTENETLNGFEKPSLHRDISLDTISDVAHNNLTYLTQLSTESCGFPLAIFTKGSLCLPYLSLPYLDLLTDVNVRSYVVGATNVLFKQKRQLYDILVDIDGNRIECQDMNLRKYLHLTTEDLRFADYIVKRVSEEKHDVFLDGVGWEGGDEWIRTQFRIYLLCLLRTSMLQDGSREIDHYNSSFVSAWRDTHNYKIWLSGVNPGILDVHPAHPFAGQLSVADMKLRFAHTMQNTESGRKLNQAMASTGKAVVTTSKAVGGALSQAKGALSSWWNNFMVNPEQGQKVSEAQDTETHTNNLTDSLTNIPSSINSDKENNEIEPVSNGDLVTMEQNNSLNGGDKHNPGEVHTV</sequence>
<feature type="compositionally biased region" description="Polar residues" evidence="1">
    <location>
        <begin position="101"/>
        <end position="126"/>
    </location>
</feature>
<name>A0A9P0GNJ9_9CUCU</name>
<organism evidence="3 4">
    <name type="scientific">Psylliodes chrysocephalus</name>
    <dbReference type="NCBI Taxonomy" id="3402493"/>
    <lineage>
        <taxon>Eukaryota</taxon>
        <taxon>Metazoa</taxon>
        <taxon>Ecdysozoa</taxon>
        <taxon>Arthropoda</taxon>
        <taxon>Hexapoda</taxon>
        <taxon>Insecta</taxon>
        <taxon>Pterygota</taxon>
        <taxon>Neoptera</taxon>
        <taxon>Endopterygota</taxon>
        <taxon>Coleoptera</taxon>
        <taxon>Polyphaga</taxon>
        <taxon>Cucujiformia</taxon>
        <taxon>Chrysomeloidea</taxon>
        <taxon>Chrysomelidae</taxon>
        <taxon>Galerucinae</taxon>
        <taxon>Alticini</taxon>
        <taxon>Psylliodes</taxon>
    </lineage>
</organism>
<feature type="region of interest" description="Disordered" evidence="1">
    <location>
        <begin position="429"/>
        <end position="496"/>
    </location>
</feature>
<protein>
    <recommendedName>
        <fullName evidence="2">AVL9/DENND6 domain-containing protein</fullName>
    </recommendedName>
</protein>
<dbReference type="InterPro" id="IPR051731">
    <property type="entry name" value="DENND11/AVL9_GEFs"/>
</dbReference>
<dbReference type="GO" id="GO:0005737">
    <property type="term" value="C:cytoplasm"/>
    <property type="evidence" value="ECO:0007669"/>
    <property type="project" value="TreeGrafter"/>
</dbReference>
<dbReference type="PANTHER" id="PTHR31017">
    <property type="entry name" value="LATE SECRETORY PATHWAY PROTEIN AVL9-RELATED"/>
    <property type="match status" value="1"/>
</dbReference>
<feature type="compositionally biased region" description="Polar residues" evidence="1">
    <location>
        <begin position="429"/>
        <end position="457"/>
    </location>
</feature>
<reference evidence="3" key="1">
    <citation type="submission" date="2022-01" db="EMBL/GenBank/DDBJ databases">
        <authorList>
            <person name="King R."/>
        </authorList>
    </citation>
    <scope>NUCLEOTIDE SEQUENCE</scope>
</reference>
<dbReference type="Pfam" id="PF09794">
    <property type="entry name" value="Avl9"/>
    <property type="match status" value="1"/>
</dbReference>
<proteinExistence type="predicted"/>
<evidence type="ECO:0000259" key="2">
    <source>
        <dbReference type="Pfam" id="PF09794"/>
    </source>
</evidence>
<feature type="compositionally biased region" description="Basic and acidic residues" evidence="1">
    <location>
        <begin position="485"/>
        <end position="496"/>
    </location>
</feature>
<evidence type="ECO:0000256" key="1">
    <source>
        <dbReference type="SAM" id="MobiDB-lite"/>
    </source>
</evidence>
<dbReference type="InterPro" id="IPR018307">
    <property type="entry name" value="ABL9/DENND6_dom"/>
</dbReference>
<dbReference type="OrthoDB" id="26278at2759"/>
<dbReference type="AlphaFoldDB" id="A0A9P0GNJ9"/>
<feature type="region of interest" description="Disordered" evidence="1">
    <location>
        <begin position="97"/>
        <end position="126"/>
    </location>
</feature>
<evidence type="ECO:0000313" key="3">
    <source>
        <dbReference type="EMBL" id="CAH1115418.1"/>
    </source>
</evidence>
<dbReference type="PANTHER" id="PTHR31017:SF1">
    <property type="entry name" value="LATE SECRETORY PATHWAY PROTEIN AVL9 HOMOLOG"/>
    <property type="match status" value="1"/>
</dbReference>
<dbReference type="Proteomes" id="UP001153636">
    <property type="component" value="Chromosome 9"/>
</dbReference>
<evidence type="ECO:0000313" key="4">
    <source>
        <dbReference type="Proteomes" id="UP001153636"/>
    </source>
</evidence>
<dbReference type="EMBL" id="OV651821">
    <property type="protein sequence ID" value="CAH1115418.1"/>
    <property type="molecule type" value="Genomic_DNA"/>
</dbReference>
<accession>A0A9P0GNJ9</accession>